<dbReference type="FunFam" id="3.30.160.60:FF:001480">
    <property type="entry name" value="Si:cabz01071911.3"/>
    <property type="match status" value="1"/>
</dbReference>
<evidence type="ECO:0000256" key="7">
    <source>
        <dbReference type="ARBA" id="ARBA00023015"/>
    </source>
</evidence>
<dbReference type="Pfam" id="PF00096">
    <property type="entry name" value="zf-C2H2"/>
    <property type="match status" value="1"/>
</dbReference>
<evidence type="ECO:0000256" key="3">
    <source>
        <dbReference type="ARBA" id="ARBA00022723"/>
    </source>
</evidence>
<dbReference type="PANTHER" id="PTHR16515">
    <property type="entry name" value="PR DOMAIN ZINC FINGER PROTEIN"/>
    <property type="match status" value="1"/>
</dbReference>
<dbReference type="FunFam" id="3.30.160.60:FF:002343">
    <property type="entry name" value="Zinc finger protein 33A"/>
    <property type="match status" value="1"/>
</dbReference>
<dbReference type="InterPro" id="IPR013087">
    <property type="entry name" value="Znf_C2H2_type"/>
</dbReference>
<dbReference type="InterPro" id="IPR036236">
    <property type="entry name" value="Znf_C2H2_sf"/>
</dbReference>
<comment type="subcellular location">
    <subcellularLocation>
        <location evidence="1">Nucleus</location>
    </subcellularLocation>
</comment>
<dbReference type="SUPFAM" id="SSF57667">
    <property type="entry name" value="beta-beta-alpha zinc fingers"/>
    <property type="match status" value="2"/>
</dbReference>
<feature type="domain" description="C2H2-type" evidence="13">
    <location>
        <begin position="206"/>
        <end position="233"/>
    </location>
</feature>
<dbReference type="Pfam" id="PF13465">
    <property type="entry name" value="zf-H2C2_2"/>
    <property type="match status" value="1"/>
</dbReference>
<keyword evidence="4" id="KW-0677">Repeat</keyword>
<gene>
    <name evidence="14" type="ORF">WMY93_031293</name>
</gene>
<comment type="similarity">
    <text evidence="2">Belongs to the krueppel C2H2-type zinc-finger protein family.</text>
</comment>
<evidence type="ECO:0000259" key="13">
    <source>
        <dbReference type="PROSITE" id="PS50157"/>
    </source>
</evidence>
<evidence type="ECO:0000256" key="4">
    <source>
        <dbReference type="ARBA" id="ARBA00022737"/>
    </source>
</evidence>
<dbReference type="GO" id="GO:0010468">
    <property type="term" value="P:regulation of gene expression"/>
    <property type="evidence" value="ECO:0007669"/>
    <property type="project" value="TreeGrafter"/>
</dbReference>
<keyword evidence="3" id="KW-0479">Metal-binding</keyword>
<dbReference type="EMBL" id="JBBPFD010000631">
    <property type="protein sequence ID" value="KAK7878072.1"/>
    <property type="molecule type" value="Genomic_DNA"/>
</dbReference>
<evidence type="ECO:0000256" key="5">
    <source>
        <dbReference type="ARBA" id="ARBA00022771"/>
    </source>
</evidence>
<dbReference type="InterPro" id="IPR050331">
    <property type="entry name" value="Zinc_finger"/>
</dbReference>
<evidence type="ECO:0000256" key="11">
    <source>
        <dbReference type="PROSITE-ProRule" id="PRU00042"/>
    </source>
</evidence>
<feature type="compositionally biased region" description="Polar residues" evidence="12">
    <location>
        <begin position="56"/>
        <end position="70"/>
    </location>
</feature>
<feature type="domain" description="C2H2-type" evidence="13">
    <location>
        <begin position="234"/>
        <end position="261"/>
    </location>
</feature>
<proteinExistence type="inferred from homology"/>
<dbReference type="PANTHER" id="PTHR16515:SF66">
    <property type="entry name" value="C2H2-TYPE DOMAIN-CONTAINING PROTEIN"/>
    <property type="match status" value="1"/>
</dbReference>
<dbReference type="GO" id="GO:0003677">
    <property type="term" value="F:DNA binding"/>
    <property type="evidence" value="ECO:0007669"/>
    <property type="project" value="UniProtKB-KW"/>
</dbReference>
<evidence type="ECO:0000256" key="1">
    <source>
        <dbReference type="ARBA" id="ARBA00004123"/>
    </source>
</evidence>
<dbReference type="PROSITE" id="PS00028">
    <property type="entry name" value="ZINC_FINGER_C2H2_1"/>
    <property type="match status" value="3"/>
</dbReference>
<dbReference type="AlphaFoldDB" id="A0AAW0MLW7"/>
<organism evidence="14 15">
    <name type="scientific">Mugilogobius chulae</name>
    <name type="common">yellowstripe goby</name>
    <dbReference type="NCBI Taxonomy" id="88201"/>
    <lineage>
        <taxon>Eukaryota</taxon>
        <taxon>Metazoa</taxon>
        <taxon>Chordata</taxon>
        <taxon>Craniata</taxon>
        <taxon>Vertebrata</taxon>
        <taxon>Euteleostomi</taxon>
        <taxon>Actinopterygii</taxon>
        <taxon>Neopterygii</taxon>
        <taxon>Teleostei</taxon>
        <taxon>Neoteleostei</taxon>
        <taxon>Acanthomorphata</taxon>
        <taxon>Gobiaria</taxon>
        <taxon>Gobiiformes</taxon>
        <taxon>Gobioidei</taxon>
        <taxon>Gobiidae</taxon>
        <taxon>Gobionellinae</taxon>
        <taxon>Mugilogobius</taxon>
    </lineage>
</organism>
<evidence type="ECO:0000313" key="14">
    <source>
        <dbReference type="EMBL" id="KAK7878072.1"/>
    </source>
</evidence>
<keyword evidence="15" id="KW-1185">Reference proteome</keyword>
<keyword evidence="10" id="KW-0539">Nucleus</keyword>
<evidence type="ECO:0000256" key="12">
    <source>
        <dbReference type="SAM" id="MobiDB-lite"/>
    </source>
</evidence>
<dbReference type="FunFam" id="3.30.160.60:FF:000072">
    <property type="entry name" value="zinc finger protein 143 isoform X1"/>
    <property type="match status" value="1"/>
</dbReference>
<dbReference type="GO" id="GO:0005634">
    <property type="term" value="C:nucleus"/>
    <property type="evidence" value="ECO:0007669"/>
    <property type="project" value="UniProtKB-SubCell"/>
</dbReference>
<dbReference type="GO" id="GO:0008270">
    <property type="term" value="F:zinc ion binding"/>
    <property type="evidence" value="ECO:0007669"/>
    <property type="project" value="UniProtKB-KW"/>
</dbReference>
<feature type="region of interest" description="Disordered" evidence="12">
    <location>
        <begin position="56"/>
        <end position="81"/>
    </location>
</feature>
<keyword evidence="5 11" id="KW-0863">Zinc-finger</keyword>
<name>A0AAW0MLW7_9GOBI</name>
<keyword evidence="8" id="KW-0238">DNA-binding</keyword>
<dbReference type="PROSITE" id="PS50157">
    <property type="entry name" value="ZINC_FINGER_C2H2_2"/>
    <property type="match status" value="3"/>
</dbReference>
<evidence type="ECO:0000256" key="6">
    <source>
        <dbReference type="ARBA" id="ARBA00022833"/>
    </source>
</evidence>
<sequence length="276" mass="31006">MLRIWVNKRLTAAAEEIFALFERTIAEFEEELCRSKEENQRKQEMLDSLLKTNTCVGQNQGLNPETPQTSRIKEEPEEDQQLQMKVPEFNVVCVKTEESSLGETEGHVELSSDTDDWRAHFSQSSASVCAAGDQYSQVQIGARTTTAQNPAAQSLFFVDRPNISAAVSGSAEGAKKKHQCPMCQKGFDTTHKLQRHIRVHTGEKPFSCPTCSKTFTQKGHLDQHIKLHTGEKTYSCVICNKIFSQKGTLDIHIRTHTGRDLSAAPCAPRRFLRRAL</sequence>
<keyword evidence="9" id="KW-0804">Transcription</keyword>
<comment type="caution">
    <text evidence="14">The sequence shown here is derived from an EMBL/GenBank/DDBJ whole genome shotgun (WGS) entry which is preliminary data.</text>
</comment>
<evidence type="ECO:0000313" key="15">
    <source>
        <dbReference type="Proteomes" id="UP001460270"/>
    </source>
</evidence>
<accession>A0AAW0MLW7</accession>
<evidence type="ECO:0000256" key="9">
    <source>
        <dbReference type="ARBA" id="ARBA00023163"/>
    </source>
</evidence>
<dbReference type="SMART" id="SM00355">
    <property type="entry name" value="ZnF_C2H2"/>
    <property type="match status" value="3"/>
</dbReference>
<evidence type="ECO:0000256" key="2">
    <source>
        <dbReference type="ARBA" id="ARBA00006991"/>
    </source>
</evidence>
<keyword evidence="7" id="KW-0805">Transcription regulation</keyword>
<keyword evidence="6" id="KW-0862">Zinc</keyword>
<dbReference type="Proteomes" id="UP001460270">
    <property type="component" value="Unassembled WGS sequence"/>
</dbReference>
<dbReference type="Gene3D" id="3.30.160.60">
    <property type="entry name" value="Classic Zinc Finger"/>
    <property type="match status" value="3"/>
</dbReference>
<feature type="domain" description="C2H2-type" evidence="13">
    <location>
        <begin position="178"/>
        <end position="205"/>
    </location>
</feature>
<reference evidence="15" key="1">
    <citation type="submission" date="2024-04" db="EMBL/GenBank/DDBJ databases">
        <title>Salinicola lusitanus LLJ914,a marine bacterium isolated from the Okinawa Trough.</title>
        <authorList>
            <person name="Li J."/>
        </authorList>
    </citation>
    <scope>NUCLEOTIDE SEQUENCE [LARGE SCALE GENOMIC DNA]</scope>
</reference>
<protein>
    <recommendedName>
        <fullName evidence="13">C2H2-type domain-containing protein</fullName>
    </recommendedName>
</protein>
<evidence type="ECO:0000256" key="8">
    <source>
        <dbReference type="ARBA" id="ARBA00023125"/>
    </source>
</evidence>
<evidence type="ECO:0000256" key="10">
    <source>
        <dbReference type="ARBA" id="ARBA00023242"/>
    </source>
</evidence>